<proteinExistence type="predicted"/>
<feature type="domain" description="C2" evidence="4">
    <location>
        <begin position="51"/>
        <end position="171"/>
    </location>
</feature>
<dbReference type="Gene3D" id="2.60.40.150">
    <property type="entry name" value="C2 domain"/>
    <property type="match status" value="1"/>
</dbReference>
<dbReference type="SUPFAM" id="SSF49562">
    <property type="entry name" value="C2 domain (Calcium/lipid-binding domain, CaLB)"/>
    <property type="match status" value="1"/>
</dbReference>
<accession>A0A9D4WUY1</accession>
<dbReference type="EMBL" id="JAMSHJ010000005">
    <property type="protein sequence ID" value="KAI5409543.1"/>
    <property type="molecule type" value="Genomic_DNA"/>
</dbReference>
<protein>
    <recommendedName>
        <fullName evidence="4">C2 domain-containing protein</fullName>
    </recommendedName>
</protein>
<evidence type="ECO:0000256" key="3">
    <source>
        <dbReference type="SAM" id="SignalP"/>
    </source>
</evidence>
<feature type="signal peptide" evidence="3">
    <location>
        <begin position="1"/>
        <end position="15"/>
    </location>
</feature>
<dbReference type="CDD" id="cd00030">
    <property type="entry name" value="C2"/>
    <property type="match status" value="1"/>
</dbReference>
<dbReference type="Gramene" id="Psat05G0509800-T4">
    <property type="protein sequence ID" value="KAI5409543.1"/>
    <property type="gene ID" value="KIW84_055098"/>
</dbReference>
<dbReference type="InterPro" id="IPR000008">
    <property type="entry name" value="C2_dom"/>
</dbReference>
<dbReference type="InterPro" id="IPR035892">
    <property type="entry name" value="C2_domain_sf"/>
</dbReference>
<evidence type="ECO:0000313" key="6">
    <source>
        <dbReference type="Proteomes" id="UP001058974"/>
    </source>
</evidence>
<comment type="caution">
    <text evidence="5">The sequence shown here is derived from an EMBL/GenBank/DDBJ whole genome shotgun (WGS) entry which is preliminary data.</text>
</comment>
<dbReference type="AlphaFoldDB" id="A0A9D4WUY1"/>
<name>A0A9D4WUY1_PEA</name>
<keyword evidence="6" id="KW-1185">Reference proteome</keyword>
<evidence type="ECO:0000259" key="4">
    <source>
        <dbReference type="PROSITE" id="PS50004"/>
    </source>
</evidence>
<dbReference type="Pfam" id="PF00168">
    <property type="entry name" value="C2"/>
    <property type="match status" value="1"/>
</dbReference>
<dbReference type="PANTHER" id="PTHR47261">
    <property type="entry name" value="CALCIUM-DEPENDENT LIPID-BINDING (CALB DOMAIN) FAMILY PROTEIN"/>
    <property type="match status" value="1"/>
</dbReference>
<keyword evidence="2" id="KW-1133">Transmembrane helix</keyword>
<dbReference type="Proteomes" id="UP001058974">
    <property type="component" value="Chromosome 5"/>
</dbReference>
<evidence type="ECO:0000256" key="2">
    <source>
        <dbReference type="SAM" id="Phobius"/>
    </source>
</evidence>
<feature type="chain" id="PRO_5038625720" description="C2 domain-containing protein" evidence="3">
    <location>
        <begin position="16"/>
        <end position="317"/>
    </location>
</feature>
<evidence type="ECO:0000313" key="5">
    <source>
        <dbReference type="EMBL" id="KAI5409543.1"/>
    </source>
</evidence>
<feature type="region of interest" description="Disordered" evidence="1">
    <location>
        <begin position="198"/>
        <end position="218"/>
    </location>
</feature>
<feature type="transmembrane region" description="Helical" evidence="2">
    <location>
        <begin position="291"/>
        <end position="315"/>
    </location>
</feature>
<evidence type="ECO:0000256" key="1">
    <source>
        <dbReference type="SAM" id="MobiDB-lite"/>
    </source>
</evidence>
<organism evidence="5 6">
    <name type="scientific">Pisum sativum</name>
    <name type="common">Garden pea</name>
    <name type="synonym">Lathyrus oleraceus</name>
    <dbReference type="NCBI Taxonomy" id="3888"/>
    <lineage>
        <taxon>Eukaryota</taxon>
        <taxon>Viridiplantae</taxon>
        <taxon>Streptophyta</taxon>
        <taxon>Embryophyta</taxon>
        <taxon>Tracheophyta</taxon>
        <taxon>Spermatophyta</taxon>
        <taxon>Magnoliopsida</taxon>
        <taxon>eudicotyledons</taxon>
        <taxon>Gunneridae</taxon>
        <taxon>Pentapetalae</taxon>
        <taxon>rosids</taxon>
        <taxon>fabids</taxon>
        <taxon>Fabales</taxon>
        <taxon>Fabaceae</taxon>
        <taxon>Papilionoideae</taxon>
        <taxon>50 kb inversion clade</taxon>
        <taxon>NPAAA clade</taxon>
        <taxon>Hologalegina</taxon>
        <taxon>IRL clade</taxon>
        <taxon>Fabeae</taxon>
        <taxon>Lathyrus</taxon>
    </lineage>
</organism>
<keyword evidence="2" id="KW-0812">Transmembrane</keyword>
<feature type="region of interest" description="Disordered" evidence="1">
    <location>
        <begin position="251"/>
        <end position="287"/>
    </location>
</feature>
<dbReference type="PANTHER" id="PTHR47261:SF2">
    <property type="entry name" value="CALCIUM-DEPENDENT LIPID-BINDING (CALB DOMAIN) FAMILY PROTEIN"/>
    <property type="match status" value="1"/>
</dbReference>
<feature type="compositionally biased region" description="Polar residues" evidence="1">
    <location>
        <begin position="255"/>
        <end position="267"/>
    </location>
</feature>
<gene>
    <name evidence="5" type="ORF">KIW84_055098</name>
</gene>
<keyword evidence="3" id="KW-0732">Signal</keyword>
<sequence length="317" mass="34044">MAIPVLSMFLTKLLTVDLPRLFVRPNKIVLDFQKGKAVGPVTVGPVADGVKDGEMQEGNMDSVGELSVTLVDARKLPYLFAKTDPYVILSLGDQTIRSKKNSQTTVIGPPGMPIWNQKLNIQVKDALGFADLSIGTGEVDLGSLQDTVPTDRIVVLQWGWGFRGHGSSGEILLRLTYKAYVEDEEDDKTGEDLIDIDASDDELSDTEEANVTDQKGVRDSMYQTDKESFMDVLAAIIVSEEFQGILTSEAGFTKGSENGSNTTSKVSKSPVANAESTPSGSDKSEGSGESALFWLAVIIGMTLLIAVNISGSSIFNP</sequence>
<keyword evidence="2" id="KW-0472">Membrane</keyword>
<feature type="compositionally biased region" description="Acidic residues" evidence="1">
    <location>
        <begin position="198"/>
        <end position="210"/>
    </location>
</feature>
<reference evidence="5 6" key="1">
    <citation type="journal article" date="2022" name="Nat. Genet.">
        <title>Improved pea reference genome and pan-genome highlight genomic features and evolutionary characteristics.</title>
        <authorList>
            <person name="Yang T."/>
            <person name="Liu R."/>
            <person name="Luo Y."/>
            <person name="Hu S."/>
            <person name="Wang D."/>
            <person name="Wang C."/>
            <person name="Pandey M.K."/>
            <person name="Ge S."/>
            <person name="Xu Q."/>
            <person name="Li N."/>
            <person name="Li G."/>
            <person name="Huang Y."/>
            <person name="Saxena R.K."/>
            <person name="Ji Y."/>
            <person name="Li M."/>
            <person name="Yan X."/>
            <person name="He Y."/>
            <person name="Liu Y."/>
            <person name="Wang X."/>
            <person name="Xiang C."/>
            <person name="Varshney R.K."/>
            <person name="Ding H."/>
            <person name="Gao S."/>
            <person name="Zong X."/>
        </authorList>
    </citation>
    <scope>NUCLEOTIDE SEQUENCE [LARGE SCALE GENOMIC DNA]</scope>
    <source>
        <strain evidence="5 6">cv. Zhongwan 6</strain>
    </source>
</reference>
<dbReference type="PROSITE" id="PS50004">
    <property type="entry name" value="C2"/>
    <property type="match status" value="1"/>
</dbReference>